<gene>
    <name evidence="15" type="primary">pbpC</name>
    <name evidence="15" type="ORF">DC094_16220</name>
</gene>
<dbReference type="OrthoDB" id="9766909at2"/>
<evidence type="ECO:0000256" key="5">
    <source>
        <dbReference type="ARBA" id="ARBA00022670"/>
    </source>
</evidence>
<dbReference type="Gene3D" id="1.10.3810.10">
    <property type="entry name" value="Biosynthetic peptidoglycan transglycosylase-like"/>
    <property type="match status" value="1"/>
</dbReference>
<feature type="domain" description="Glycosyl transferase family 51" evidence="13">
    <location>
        <begin position="52"/>
        <end position="218"/>
    </location>
</feature>
<feature type="domain" description="Penicillin-binding protein transpeptidase" evidence="12">
    <location>
        <begin position="295"/>
        <end position="550"/>
    </location>
</feature>
<dbReference type="GO" id="GO:0006508">
    <property type="term" value="P:proteolysis"/>
    <property type="evidence" value="ECO:0007669"/>
    <property type="project" value="UniProtKB-KW"/>
</dbReference>
<dbReference type="InterPro" id="IPR011815">
    <property type="entry name" value="PBP_1c"/>
</dbReference>
<dbReference type="AlphaFoldDB" id="A0A2V1GV92"/>
<dbReference type="InterPro" id="IPR001460">
    <property type="entry name" value="PCN-bd_Tpept"/>
</dbReference>
<keyword evidence="9" id="KW-0511">Multifunctional enzyme</keyword>
<dbReference type="SUPFAM" id="SSF53955">
    <property type="entry name" value="Lysozyme-like"/>
    <property type="match status" value="1"/>
</dbReference>
<dbReference type="InterPro" id="IPR050396">
    <property type="entry name" value="Glycosyltr_51/Transpeptidase"/>
</dbReference>
<evidence type="ECO:0000313" key="15">
    <source>
        <dbReference type="EMBL" id="PVZ66818.1"/>
    </source>
</evidence>
<evidence type="ECO:0000259" key="13">
    <source>
        <dbReference type="Pfam" id="PF00912"/>
    </source>
</evidence>
<dbReference type="Pfam" id="PF00912">
    <property type="entry name" value="Transgly"/>
    <property type="match status" value="1"/>
</dbReference>
<name>A0A2V1GV92_9GAMM</name>
<dbReference type="GO" id="GO:0030288">
    <property type="term" value="C:outer membrane-bounded periplasmic space"/>
    <property type="evidence" value="ECO:0007669"/>
    <property type="project" value="TreeGrafter"/>
</dbReference>
<evidence type="ECO:0000256" key="11">
    <source>
        <dbReference type="ARBA" id="ARBA00049902"/>
    </source>
</evidence>
<evidence type="ECO:0000256" key="10">
    <source>
        <dbReference type="ARBA" id="ARBA00044770"/>
    </source>
</evidence>
<dbReference type="PANTHER" id="PTHR32282">
    <property type="entry name" value="BINDING PROTEIN TRANSPEPTIDASE, PUTATIVE-RELATED"/>
    <property type="match status" value="1"/>
</dbReference>
<evidence type="ECO:0000256" key="9">
    <source>
        <dbReference type="ARBA" id="ARBA00023268"/>
    </source>
</evidence>
<dbReference type="InterPro" id="IPR009647">
    <property type="entry name" value="PBP_C"/>
</dbReference>
<evidence type="ECO:0000259" key="14">
    <source>
        <dbReference type="Pfam" id="PF06832"/>
    </source>
</evidence>
<keyword evidence="5" id="KW-0645">Protease</keyword>
<keyword evidence="16" id="KW-1185">Reference proteome</keyword>
<dbReference type="SUPFAM" id="SSF56601">
    <property type="entry name" value="beta-lactamase/transpeptidase-like"/>
    <property type="match status" value="1"/>
</dbReference>
<organism evidence="15 16">
    <name type="scientific">Pelagibaculum spongiae</name>
    <dbReference type="NCBI Taxonomy" id="2080658"/>
    <lineage>
        <taxon>Bacteria</taxon>
        <taxon>Pseudomonadati</taxon>
        <taxon>Pseudomonadota</taxon>
        <taxon>Gammaproteobacteria</taxon>
        <taxon>Oceanospirillales</taxon>
        <taxon>Pelagibaculum</taxon>
    </lineage>
</organism>
<keyword evidence="6" id="KW-0328">Glycosyltransferase</keyword>
<dbReference type="Gene3D" id="3.40.710.10">
    <property type="entry name" value="DD-peptidase/beta-lactamase superfamily"/>
    <property type="match status" value="1"/>
</dbReference>
<dbReference type="GO" id="GO:0009252">
    <property type="term" value="P:peptidoglycan biosynthetic process"/>
    <property type="evidence" value="ECO:0007669"/>
    <property type="project" value="UniProtKB-UniPathway"/>
</dbReference>
<protein>
    <recommendedName>
        <fullName evidence="10">peptidoglycan glycosyltransferase</fullName>
        <ecNumber evidence="10">2.4.99.28</ecNumber>
    </recommendedName>
</protein>
<dbReference type="GO" id="GO:0008658">
    <property type="term" value="F:penicillin binding"/>
    <property type="evidence" value="ECO:0007669"/>
    <property type="project" value="InterPro"/>
</dbReference>
<dbReference type="GO" id="GO:0004180">
    <property type="term" value="F:carboxypeptidase activity"/>
    <property type="evidence" value="ECO:0007669"/>
    <property type="project" value="UniProtKB-KW"/>
</dbReference>
<dbReference type="InterPro" id="IPR036950">
    <property type="entry name" value="PBP_transglycosylase"/>
</dbReference>
<comment type="similarity">
    <text evidence="2">In the C-terminal section; belongs to the transpeptidase family.</text>
</comment>
<dbReference type="Pfam" id="PF06832">
    <property type="entry name" value="BiPBP_C"/>
    <property type="match status" value="1"/>
</dbReference>
<dbReference type="PANTHER" id="PTHR32282:SF15">
    <property type="entry name" value="PENICILLIN-BINDING PROTEIN 1C"/>
    <property type="match status" value="1"/>
</dbReference>
<comment type="similarity">
    <text evidence="3">In the N-terminal section; belongs to the glycosyltransferase 51 family.</text>
</comment>
<dbReference type="EMBL" id="QDDL01000007">
    <property type="protein sequence ID" value="PVZ66818.1"/>
    <property type="molecule type" value="Genomic_DNA"/>
</dbReference>
<keyword evidence="4" id="KW-0121">Carboxypeptidase</keyword>
<evidence type="ECO:0000256" key="7">
    <source>
        <dbReference type="ARBA" id="ARBA00022679"/>
    </source>
</evidence>
<reference evidence="15 16" key="1">
    <citation type="submission" date="2018-04" db="EMBL/GenBank/DDBJ databases">
        <title>Thalassorhabdus spongiae gen. nov., sp. nov., isolated from a marine sponge in South-West Iceland.</title>
        <authorList>
            <person name="Knobloch S."/>
            <person name="Daussin A."/>
            <person name="Johannsson R."/>
            <person name="Marteinsson V.T."/>
        </authorList>
    </citation>
    <scope>NUCLEOTIDE SEQUENCE [LARGE SCALE GENOMIC DNA]</scope>
    <source>
        <strain evidence="15 16">Hp12</strain>
    </source>
</reference>
<comment type="catalytic activity">
    <reaction evidence="11">
        <text>[GlcNAc-(1-&gt;4)-Mur2Ac(oyl-L-Ala-gamma-D-Glu-L-Lys-D-Ala-D-Ala)](n)-di-trans,octa-cis-undecaprenyl diphosphate + beta-D-GlcNAc-(1-&gt;4)-Mur2Ac(oyl-L-Ala-gamma-D-Glu-L-Lys-D-Ala-D-Ala)-di-trans,octa-cis-undecaprenyl diphosphate = [GlcNAc-(1-&gt;4)-Mur2Ac(oyl-L-Ala-gamma-D-Glu-L-Lys-D-Ala-D-Ala)](n+1)-di-trans,octa-cis-undecaprenyl diphosphate + di-trans,octa-cis-undecaprenyl diphosphate + H(+)</text>
        <dbReference type="Rhea" id="RHEA:23708"/>
        <dbReference type="Rhea" id="RHEA-COMP:9602"/>
        <dbReference type="Rhea" id="RHEA-COMP:9603"/>
        <dbReference type="ChEBI" id="CHEBI:15378"/>
        <dbReference type="ChEBI" id="CHEBI:58405"/>
        <dbReference type="ChEBI" id="CHEBI:60033"/>
        <dbReference type="ChEBI" id="CHEBI:78435"/>
        <dbReference type="EC" id="2.4.99.28"/>
    </reaction>
</comment>
<evidence type="ECO:0000256" key="8">
    <source>
        <dbReference type="ARBA" id="ARBA00022801"/>
    </source>
</evidence>
<accession>A0A2V1GV92</accession>
<evidence type="ECO:0000313" key="16">
    <source>
        <dbReference type="Proteomes" id="UP000244906"/>
    </source>
</evidence>
<dbReference type="UniPathway" id="UPA00219"/>
<evidence type="ECO:0000256" key="3">
    <source>
        <dbReference type="ARBA" id="ARBA00007739"/>
    </source>
</evidence>
<feature type="domain" description="Penicillin-binding C-terminal" evidence="14">
    <location>
        <begin position="714"/>
        <end position="792"/>
    </location>
</feature>
<comment type="pathway">
    <text evidence="1">Cell wall biogenesis; peptidoglycan biosynthesis.</text>
</comment>
<dbReference type="GO" id="GO:0008955">
    <property type="term" value="F:peptidoglycan glycosyltransferase activity"/>
    <property type="evidence" value="ECO:0007669"/>
    <property type="project" value="UniProtKB-EC"/>
</dbReference>
<evidence type="ECO:0000256" key="2">
    <source>
        <dbReference type="ARBA" id="ARBA00007090"/>
    </source>
</evidence>
<dbReference type="NCBIfam" id="TIGR02073">
    <property type="entry name" value="PBP_1c"/>
    <property type="match status" value="1"/>
</dbReference>
<evidence type="ECO:0000256" key="4">
    <source>
        <dbReference type="ARBA" id="ARBA00022645"/>
    </source>
</evidence>
<keyword evidence="7" id="KW-0808">Transferase</keyword>
<keyword evidence="8" id="KW-0378">Hydrolase</keyword>
<dbReference type="InterPro" id="IPR001264">
    <property type="entry name" value="Glyco_trans_51"/>
</dbReference>
<dbReference type="Pfam" id="PF00905">
    <property type="entry name" value="Transpeptidase"/>
    <property type="match status" value="1"/>
</dbReference>
<dbReference type="Proteomes" id="UP000244906">
    <property type="component" value="Unassembled WGS sequence"/>
</dbReference>
<evidence type="ECO:0000259" key="12">
    <source>
        <dbReference type="Pfam" id="PF00905"/>
    </source>
</evidence>
<dbReference type="InterPro" id="IPR012338">
    <property type="entry name" value="Beta-lactam/transpept-like"/>
</dbReference>
<proteinExistence type="inferred from homology"/>
<dbReference type="InterPro" id="IPR023346">
    <property type="entry name" value="Lysozyme-like_dom_sf"/>
</dbReference>
<evidence type="ECO:0000256" key="1">
    <source>
        <dbReference type="ARBA" id="ARBA00004752"/>
    </source>
</evidence>
<sequence length="802" mass="88807">MPIILAGFFLFSICLALIIDRSAPLPLPEPADFAHVVVDRNGIPLRAFADTNGVWRYPVSLEQVSDDYIQALIGYEDRWFYYHPGVNPFSVVRAAWQNLSNQTVVSGGSTLTMQVARLIDPVPHTFLGKIQQSLRALQLEWHLNKKQILELYLNLAPFGGTLEGVEAASYSYFGKKSNQLLPSEAALLAVLPQSPSRLRPDRYPLRAQAARDKLIKRLAQYKVWPQQKADEARQDIVAVLNIKQPMLAPHLSRRLKNLYPKQPLIRSTIDIELQRELEALLKDHIAQLPLGTSAAALVIDNQTSQALAYIGSADFLSPQLQGHVDITRAIRSPGSLLKPFLYGKALDQGLIHSQSLMVDAPRISSYRPENFNQGFSGPVSASAALRQSLNIPAVNLLEVIGPADFSATLSNAGINLHLPKNNLGVQARPNLSLILGGVGATMEQLTSGYVGLVNGGQVRDIQYVLNELPSPQANNLSVDKALSDSRYLMSSGASWIIYDILRQASATDRLDSSLVVQDFKNIAWKTGTSYGYRDAWAMGATPSTTVAIWVGRPDGSAMPGYYGRLTAAPIMFASFRSLQAIYQTENNTTYLARPESVSQQKICWPLGTLLQYQSAESCQQQHQAWLLDQTAPVTLALQQQALPNPLSFWINPENGKRIDAYCGAAQRIQAKAQSVTLWPLAVEPWIASDKKRQRRIPLADPSCKKMPLPHFSDVKITQPTNNARILVQRRHNKQIQALKLTARGGQLPLLWYANGKLIGNSRSSHQLQWWPNQAGQYQILMIDANGTIDQTNILLSDLANKY</sequence>
<dbReference type="EC" id="2.4.99.28" evidence="10"/>
<comment type="caution">
    <text evidence="15">The sequence shown here is derived from an EMBL/GenBank/DDBJ whole genome shotgun (WGS) entry which is preliminary data.</text>
</comment>
<evidence type="ECO:0000256" key="6">
    <source>
        <dbReference type="ARBA" id="ARBA00022676"/>
    </source>
</evidence>